<feature type="domain" description="Helicase ATP-binding" evidence="6">
    <location>
        <begin position="42"/>
        <end position="210"/>
    </location>
</feature>
<dbReference type="GO" id="GO:0005829">
    <property type="term" value="C:cytosol"/>
    <property type="evidence" value="ECO:0007669"/>
    <property type="project" value="TreeGrafter"/>
</dbReference>
<dbReference type="PANTHER" id="PTHR47959">
    <property type="entry name" value="ATP-DEPENDENT RNA HELICASE RHLE-RELATED"/>
    <property type="match status" value="1"/>
</dbReference>
<dbReference type="Pfam" id="PF03880">
    <property type="entry name" value="DbpA"/>
    <property type="match status" value="1"/>
</dbReference>
<comment type="similarity">
    <text evidence="5">Belongs to the DEAD box helicase family.</text>
</comment>
<dbReference type="Pfam" id="PF00270">
    <property type="entry name" value="DEAD"/>
    <property type="match status" value="1"/>
</dbReference>
<dbReference type="CDD" id="cd18787">
    <property type="entry name" value="SF2_C_DEAD"/>
    <property type="match status" value="1"/>
</dbReference>
<comment type="caution">
    <text evidence="8">The sequence shown here is derived from an EMBL/GenBank/DDBJ whole genome shotgun (WGS) entry which is preliminary data.</text>
</comment>
<organism evidence="8 9">
    <name type="scientific">Dysgonomonas gadei ATCC BAA-286</name>
    <dbReference type="NCBI Taxonomy" id="742766"/>
    <lineage>
        <taxon>Bacteria</taxon>
        <taxon>Pseudomonadati</taxon>
        <taxon>Bacteroidota</taxon>
        <taxon>Bacteroidia</taxon>
        <taxon>Bacteroidales</taxon>
        <taxon>Dysgonomonadaceae</taxon>
        <taxon>Dysgonomonas</taxon>
    </lineage>
</organism>
<dbReference type="GO" id="GO:0003676">
    <property type="term" value="F:nucleic acid binding"/>
    <property type="evidence" value="ECO:0007669"/>
    <property type="project" value="InterPro"/>
</dbReference>
<dbReference type="Gene3D" id="3.30.70.330">
    <property type="match status" value="1"/>
</dbReference>
<dbReference type="InterPro" id="IPR027417">
    <property type="entry name" value="P-loop_NTPase"/>
</dbReference>
<keyword evidence="9" id="KW-1185">Reference proteome</keyword>
<dbReference type="SMART" id="SM00487">
    <property type="entry name" value="DEXDc"/>
    <property type="match status" value="1"/>
</dbReference>
<dbReference type="GO" id="GO:0003724">
    <property type="term" value="F:RNA helicase activity"/>
    <property type="evidence" value="ECO:0007669"/>
    <property type="project" value="TreeGrafter"/>
</dbReference>
<dbReference type="AlphaFoldDB" id="F5IWG8"/>
<dbReference type="InterPro" id="IPR005580">
    <property type="entry name" value="DbpA/CsdA_RNA-bd_dom"/>
</dbReference>
<feature type="domain" description="Helicase C-terminal" evidence="7">
    <location>
        <begin position="234"/>
        <end position="381"/>
    </location>
</feature>
<dbReference type="InterPro" id="IPR001650">
    <property type="entry name" value="Helicase_C-like"/>
</dbReference>
<dbReference type="CDD" id="cd00268">
    <property type="entry name" value="DEADc"/>
    <property type="match status" value="1"/>
</dbReference>
<reference evidence="8 9" key="1">
    <citation type="submission" date="2011-04" db="EMBL/GenBank/DDBJ databases">
        <title>The Genome Sequence of Dysgonomonas gadei ATCC BAA-286.</title>
        <authorList>
            <consortium name="The Broad Institute Genome Sequencing Platform"/>
            <person name="Earl A."/>
            <person name="Ward D."/>
            <person name="Feldgarden M."/>
            <person name="Gevers D."/>
            <person name="Pudlo N."/>
            <person name="Martens E."/>
            <person name="Allen-Vercoe E."/>
            <person name="Young S.K."/>
            <person name="Zeng Q."/>
            <person name="Gargeya S."/>
            <person name="Fitzgerald M."/>
            <person name="Haas B."/>
            <person name="Abouelleil A."/>
            <person name="Alvarado L."/>
            <person name="Arachchi H.M."/>
            <person name="Berlin A."/>
            <person name="Brown A."/>
            <person name="Chapman S.B."/>
            <person name="Chen Z."/>
            <person name="Dunbar C."/>
            <person name="Freedman E."/>
            <person name="Gearin G."/>
            <person name="Gellesch M."/>
            <person name="Goldberg J."/>
            <person name="Griggs A."/>
            <person name="Gujja S."/>
            <person name="Heiman D."/>
            <person name="Howarth C."/>
            <person name="Larson L."/>
            <person name="Lui A."/>
            <person name="MacDonald P.J.P."/>
            <person name="Mehta T."/>
            <person name="Montmayeur A."/>
            <person name="Murphy C."/>
            <person name="Neiman D."/>
            <person name="Pearson M."/>
            <person name="Priest M."/>
            <person name="Roberts A."/>
            <person name="Saif S."/>
            <person name="Shea T."/>
            <person name="Shenoy N."/>
            <person name="Sisk P."/>
            <person name="Stolte C."/>
            <person name="Sykes S."/>
            <person name="Yandava C."/>
            <person name="Wortman J."/>
            <person name="Nusbaum C."/>
            <person name="Birren B."/>
        </authorList>
    </citation>
    <scope>NUCLEOTIDE SEQUENCE [LARGE SCALE GENOMIC DNA]</scope>
    <source>
        <strain evidence="8 9">ATCC BAA-286</strain>
    </source>
</reference>
<dbReference type="InterPro" id="IPR011545">
    <property type="entry name" value="DEAD/DEAH_box_helicase_dom"/>
</dbReference>
<sequence length="461" mass="51866">MPLIFIDWLIPYLCIMKTKDQTNSILSNLGIEALNEMQIAAQDAIINKQNTILLSPTGSGKTLAYLMPVLRLLKGDVKSVQCLVIVPSRELALQIEQVWKKMGTKFKVNVCYGGHSIDTELNNLSNPPAILIGTPGRLKDHLERKSFNPGSVKTLVLDEFDKSLQLGFQNDMNAIVSQFPNLQKRVLLSATSDVEIPDFVKMESPAILDYTQEEKNDTLSIKLVLSPEKDKIESLFQLICSLDSEPALIFCNHREVAERISDLLNKEGIQTGYYHGGMDQDDREKVLIQFRNGSLNYLVTTDLAARGLDIPEMKHVIHYHLPSKESEFVHRNGRTARMHASGTAYIIMYKEDKTPDYIPENTDILELKAGKPLPRGPEYKTIYVSGGKKNKLNKSDIVGFFLQKGKLDKADLGLIEVKDFISFVAVRSSAVKTLLSNINDEKMKGKRYKIEVARNVIKKID</sequence>
<evidence type="ECO:0008006" key="10">
    <source>
        <dbReference type="Google" id="ProtNLM"/>
    </source>
</evidence>
<dbReference type="PROSITE" id="PS51192">
    <property type="entry name" value="HELICASE_ATP_BIND_1"/>
    <property type="match status" value="1"/>
</dbReference>
<evidence type="ECO:0000259" key="7">
    <source>
        <dbReference type="PROSITE" id="PS51194"/>
    </source>
</evidence>
<keyword evidence="2" id="KW-0378">Hydrolase</keyword>
<evidence type="ECO:0000256" key="1">
    <source>
        <dbReference type="ARBA" id="ARBA00022741"/>
    </source>
</evidence>
<dbReference type="Pfam" id="PF00271">
    <property type="entry name" value="Helicase_C"/>
    <property type="match status" value="1"/>
</dbReference>
<evidence type="ECO:0000313" key="8">
    <source>
        <dbReference type="EMBL" id="EGK02478.1"/>
    </source>
</evidence>
<keyword evidence="4" id="KW-0067">ATP-binding</keyword>
<dbReference type="SMART" id="SM00490">
    <property type="entry name" value="HELICc"/>
    <property type="match status" value="1"/>
</dbReference>
<keyword evidence="1" id="KW-0547">Nucleotide-binding</keyword>
<dbReference type="InterPro" id="IPR014001">
    <property type="entry name" value="Helicase_ATP-bd"/>
</dbReference>
<evidence type="ECO:0000256" key="3">
    <source>
        <dbReference type="ARBA" id="ARBA00022806"/>
    </source>
</evidence>
<evidence type="ECO:0000259" key="6">
    <source>
        <dbReference type="PROSITE" id="PS51192"/>
    </source>
</evidence>
<dbReference type="eggNOG" id="COG0513">
    <property type="taxonomic scope" value="Bacteria"/>
</dbReference>
<dbReference type="GO" id="GO:0005524">
    <property type="term" value="F:ATP binding"/>
    <property type="evidence" value="ECO:0007669"/>
    <property type="project" value="UniProtKB-KW"/>
</dbReference>
<evidence type="ECO:0000256" key="2">
    <source>
        <dbReference type="ARBA" id="ARBA00022801"/>
    </source>
</evidence>
<evidence type="ECO:0000313" key="9">
    <source>
        <dbReference type="Proteomes" id="UP000004913"/>
    </source>
</evidence>
<dbReference type="PROSITE" id="PS51194">
    <property type="entry name" value="HELICASE_CTER"/>
    <property type="match status" value="1"/>
</dbReference>
<dbReference type="SUPFAM" id="SSF52540">
    <property type="entry name" value="P-loop containing nucleoside triphosphate hydrolases"/>
    <property type="match status" value="1"/>
</dbReference>
<proteinExistence type="inferred from homology"/>
<dbReference type="PANTHER" id="PTHR47959:SF1">
    <property type="entry name" value="ATP-DEPENDENT RNA HELICASE DBPA"/>
    <property type="match status" value="1"/>
</dbReference>
<dbReference type="HOGENOM" id="CLU_003041_1_3_10"/>
<dbReference type="Gene3D" id="3.40.50.300">
    <property type="entry name" value="P-loop containing nucleotide triphosphate hydrolases"/>
    <property type="match status" value="2"/>
</dbReference>
<dbReference type="GO" id="GO:0016787">
    <property type="term" value="F:hydrolase activity"/>
    <property type="evidence" value="ECO:0007669"/>
    <property type="project" value="UniProtKB-KW"/>
</dbReference>
<dbReference type="InterPro" id="IPR044742">
    <property type="entry name" value="DEAD/DEAH_RhlB"/>
</dbReference>
<accession>F5IWG8</accession>
<dbReference type="Proteomes" id="UP000004913">
    <property type="component" value="Unassembled WGS sequence"/>
</dbReference>
<dbReference type="EMBL" id="ADLV01000017">
    <property type="protein sequence ID" value="EGK02478.1"/>
    <property type="molecule type" value="Genomic_DNA"/>
</dbReference>
<name>F5IWG8_9BACT</name>
<evidence type="ECO:0000256" key="4">
    <source>
        <dbReference type="ARBA" id="ARBA00022840"/>
    </source>
</evidence>
<dbReference type="InterPro" id="IPR012677">
    <property type="entry name" value="Nucleotide-bd_a/b_plait_sf"/>
</dbReference>
<dbReference type="InterPro" id="IPR050079">
    <property type="entry name" value="DEAD_box_RNA_helicase"/>
</dbReference>
<protein>
    <recommendedName>
        <fullName evidence="10">Helicase</fullName>
    </recommendedName>
</protein>
<dbReference type="STRING" id="742766.HMPREF9455_01435"/>
<keyword evidence="3" id="KW-0347">Helicase</keyword>
<evidence type="ECO:0000256" key="5">
    <source>
        <dbReference type="ARBA" id="ARBA00038437"/>
    </source>
</evidence>
<gene>
    <name evidence="8" type="ORF">HMPREF9455_01435</name>
</gene>